<dbReference type="InterPro" id="IPR047682">
    <property type="entry name" value="SepH-like"/>
</dbReference>
<dbReference type="Pfam" id="PF11268">
    <property type="entry name" value="DUF3071"/>
    <property type="match status" value="1"/>
</dbReference>
<feature type="region of interest" description="Disordered" evidence="1">
    <location>
        <begin position="318"/>
        <end position="416"/>
    </location>
</feature>
<reference evidence="3 4" key="1">
    <citation type="submission" date="2020-04" db="EMBL/GenBank/DDBJ databases">
        <title>Antimicrobial susceptibility and clonality of vaginal-derived multi-drug resistant Mobiluncus isolates in China.</title>
        <authorList>
            <person name="Zhang X."/>
        </authorList>
    </citation>
    <scope>NUCLEOTIDE SEQUENCE [LARGE SCALE GENOMIC DNA]</scope>
    <source>
        <strain evidence="3 4">13</strain>
    </source>
</reference>
<organism evidence="3 4">
    <name type="scientific">Mobiluncus mulieris</name>
    <dbReference type="NCBI Taxonomy" id="2052"/>
    <lineage>
        <taxon>Bacteria</taxon>
        <taxon>Bacillati</taxon>
        <taxon>Actinomycetota</taxon>
        <taxon>Actinomycetes</taxon>
        <taxon>Actinomycetales</taxon>
        <taxon>Actinomycetaceae</taxon>
        <taxon>Mobiluncus</taxon>
    </lineage>
</organism>
<name>A0A7Y0TZZ0_9ACTO</name>
<dbReference type="EMBL" id="JABCUR010000002">
    <property type="protein sequence ID" value="NMW64388.1"/>
    <property type="molecule type" value="Genomic_DNA"/>
</dbReference>
<evidence type="ECO:0000259" key="2">
    <source>
        <dbReference type="Pfam" id="PF11268"/>
    </source>
</evidence>
<dbReference type="AlphaFoldDB" id="A0A7Y0TZZ0"/>
<feature type="region of interest" description="Disordered" evidence="1">
    <location>
        <begin position="220"/>
        <end position="250"/>
    </location>
</feature>
<dbReference type="Proteomes" id="UP000578252">
    <property type="component" value="Unassembled WGS sequence"/>
</dbReference>
<dbReference type="InterPro" id="IPR021421">
    <property type="entry name" value="DUF3071"/>
</dbReference>
<feature type="domain" description="DUF3071" evidence="2">
    <location>
        <begin position="16"/>
        <end position="182"/>
    </location>
</feature>
<dbReference type="NCBIfam" id="NF040712">
    <property type="entry name" value="SepH"/>
    <property type="match status" value="2"/>
</dbReference>
<evidence type="ECO:0000256" key="1">
    <source>
        <dbReference type="SAM" id="MobiDB-lite"/>
    </source>
</evidence>
<gene>
    <name evidence="3" type="ORF">HHJ78_02300</name>
</gene>
<feature type="compositionally biased region" description="Polar residues" evidence="1">
    <location>
        <begin position="318"/>
        <end position="330"/>
    </location>
</feature>
<evidence type="ECO:0000313" key="4">
    <source>
        <dbReference type="Proteomes" id="UP000578252"/>
    </source>
</evidence>
<proteinExistence type="predicted"/>
<evidence type="ECO:0000313" key="3">
    <source>
        <dbReference type="EMBL" id="NMW64388.1"/>
    </source>
</evidence>
<accession>A0A7Y0TZZ0</accession>
<comment type="caution">
    <text evidence="3">The sequence shown here is derived from an EMBL/GenBank/DDBJ whole genome shotgun (WGS) entry which is preliminary data.</text>
</comment>
<sequence>MKIGHFVAILSQEEYMEALSLLGIHTDGEHLVLVANSGERYLLPIEEELRSVVRQHRRKVATALEVKNPGSIRPREIQSMIRAGATAEEVSSAAGVDLEHVKRYEDPVLSERIWAWQQAGETRVSPDADAPELRDLVVDRLATRGVNPASLHWDATRQPGEEWVVHLEFVQDAKNYEANWEFDMDNRVLTALDEQSRWLTETATPAGSESLLRHSIFPSNADANSSGASGGAAGSGVTRSHPENIPDSQVLSSLDTKAEALLDELNAARGTRLTVVSGEEDDDISAMQAAIASGFREDSAAPGANAGTPAGAAVTSLISHQGTTRNSGKSATEAKSESQPATHEPEKNPAKTAIKTTSEPAPLPAAAEQTPPGAAILPGMEQVAATESKSNQPKRSRAGRAQMPSWDEIMFGSKGE</sequence>
<protein>
    <submittedName>
        <fullName evidence="3">DUF3071 domain-containing protein</fullName>
    </submittedName>
</protein>